<dbReference type="EMBL" id="SJPJ01000001">
    <property type="protein sequence ID" value="TWT82420.1"/>
    <property type="molecule type" value="Genomic_DNA"/>
</dbReference>
<evidence type="ECO:0000313" key="4">
    <source>
        <dbReference type="Proteomes" id="UP000315010"/>
    </source>
</evidence>
<proteinExistence type="predicted"/>
<organism evidence="3 4">
    <name type="scientific">Novipirellula herctigrandis</name>
    <dbReference type="NCBI Taxonomy" id="2527986"/>
    <lineage>
        <taxon>Bacteria</taxon>
        <taxon>Pseudomonadati</taxon>
        <taxon>Planctomycetota</taxon>
        <taxon>Planctomycetia</taxon>
        <taxon>Pirellulales</taxon>
        <taxon>Pirellulaceae</taxon>
        <taxon>Novipirellula</taxon>
    </lineage>
</organism>
<reference evidence="3 4" key="1">
    <citation type="submission" date="2019-02" db="EMBL/GenBank/DDBJ databases">
        <title>Deep-cultivation of Planctomycetes and their phenomic and genomic characterization uncovers novel biology.</title>
        <authorList>
            <person name="Wiegand S."/>
            <person name="Jogler M."/>
            <person name="Boedeker C."/>
            <person name="Pinto D."/>
            <person name="Vollmers J."/>
            <person name="Rivas-Marin E."/>
            <person name="Kohn T."/>
            <person name="Peeters S.H."/>
            <person name="Heuer A."/>
            <person name="Rast P."/>
            <person name="Oberbeckmann S."/>
            <person name="Bunk B."/>
            <person name="Jeske O."/>
            <person name="Meyerdierks A."/>
            <person name="Storesund J.E."/>
            <person name="Kallscheuer N."/>
            <person name="Luecker S."/>
            <person name="Lage O.M."/>
            <person name="Pohl T."/>
            <person name="Merkel B.J."/>
            <person name="Hornburger P."/>
            <person name="Mueller R.-W."/>
            <person name="Bruemmer F."/>
            <person name="Labrenz M."/>
            <person name="Spormann A.M."/>
            <person name="Op Den Camp H."/>
            <person name="Overmann J."/>
            <person name="Amann R."/>
            <person name="Jetten M.S.M."/>
            <person name="Mascher T."/>
            <person name="Medema M.H."/>
            <person name="Devos D.P."/>
            <person name="Kaster A.-K."/>
            <person name="Ovreas L."/>
            <person name="Rohde M."/>
            <person name="Galperin M.Y."/>
            <person name="Jogler C."/>
        </authorList>
    </citation>
    <scope>NUCLEOTIDE SEQUENCE [LARGE SCALE GENOMIC DNA]</scope>
    <source>
        <strain evidence="3 4">CA13</strain>
    </source>
</reference>
<dbReference type="PANTHER" id="PTHR40940">
    <property type="entry name" value="PROTEIN BATD-RELATED"/>
    <property type="match status" value="1"/>
</dbReference>
<dbReference type="Pfam" id="PF13584">
    <property type="entry name" value="BatD"/>
    <property type="match status" value="2"/>
</dbReference>
<dbReference type="Gene3D" id="1.25.40.10">
    <property type="entry name" value="Tetratricopeptide repeat domain"/>
    <property type="match status" value="1"/>
</dbReference>
<feature type="transmembrane region" description="Helical" evidence="2">
    <location>
        <begin position="787"/>
        <end position="806"/>
    </location>
</feature>
<dbReference type="PANTHER" id="PTHR40940:SF2">
    <property type="entry name" value="BATD"/>
    <property type="match status" value="1"/>
</dbReference>
<evidence type="ECO:0000313" key="3">
    <source>
        <dbReference type="EMBL" id="TWT82420.1"/>
    </source>
</evidence>
<dbReference type="PROSITE" id="PS50005">
    <property type="entry name" value="TPR"/>
    <property type="match status" value="1"/>
</dbReference>
<accession>A0A5C5Z5E6</accession>
<evidence type="ECO:0000256" key="2">
    <source>
        <dbReference type="SAM" id="Phobius"/>
    </source>
</evidence>
<dbReference type="InterPro" id="IPR025738">
    <property type="entry name" value="BatD"/>
</dbReference>
<dbReference type="Proteomes" id="UP000315010">
    <property type="component" value="Unassembled WGS sequence"/>
</dbReference>
<name>A0A5C5Z5E6_9BACT</name>
<keyword evidence="2" id="KW-0812">Transmembrane</keyword>
<gene>
    <name evidence="3" type="ORF">CA13_38830</name>
</gene>
<keyword evidence="2" id="KW-0472">Membrane</keyword>
<dbReference type="InterPro" id="IPR011990">
    <property type="entry name" value="TPR-like_helical_dom_sf"/>
</dbReference>
<feature type="transmembrane region" description="Helical" evidence="2">
    <location>
        <begin position="470"/>
        <end position="494"/>
    </location>
</feature>
<dbReference type="InterPro" id="IPR019734">
    <property type="entry name" value="TPR_rpt"/>
</dbReference>
<evidence type="ECO:0000256" key="1">
    <source>
        <dbReference type="PROSITE-ProRule" id="PRU00339"/>
    </source>
</evidence>
<keyword evidence="4" id="KW-1185">Reference proteome</keyword>
<feature type="repeat" description="TPR" evidence="1">
    <location>
        <begin position="691"/>
        <end position="724"/>
    </location>
</feature>
<dbReference type="RefSeq" id="WP_419194519.1">
    <property type="nucleotide sequence ID" value="NZ_SJPJ01000001.1"/>
</dbReference>
<keyword evidence="2" id="KW-1133">Transmembrane helix</keyword>
<dbReference type="Gene3D" id="2.30.30.40">
    <property type="entry name" value="SH3 Domains"/>
    <property type="match status" value="1"/>
</dbReference>
<comment type="caution">
    <text evidence="3">The sequence shown here is derived from an EMBL/GenBank/DDBJ whole genome shotgun (WGS) entry which is preliminary data.</text>
</comment>
<dbReference type="SUPFAM" id="SSF48452">
    <property type="entry name" value="TPR-like"/>
    <property type="match status" value="1"/>
</dbReference>
<dbReference type="AlphaFoldDB" id="A0A5C5Z5E6"/>
<sequence>MAIAGDVKVQLSSEETYVGLPVTIQLHFQNVNKHEPPELPDVDGLKIQSKGVQRQSSQRSVFNGRVSQSNSLVYVFLVTPMQAGEFVIPPITVSYDGRKELTTAIRIRATKSETGDLLFVEVVGDRESVYVGQPIDLTLKIWIKPFHDAELGVTLSEGNMWQLVSKQTDWGVFSDRMQELAENNQRPGGEEVQRKDADGNLATYYLYEIDASVYPQAPGSISGDDCRVVVQYPTELGRSRSSFGSLFNSDSFPFGSSSPFDRSFGSQLAITAARPIVADANVDSIKVKPVPTANRPSDYRGAVGKYEIASEAIPTEVQVGDPITLHITIAGDGPMDLLQPPLLSDDETLTANFKVSEEPLAGVVRNNMKQFTTTIRPLSEKTTEIPPIRLSYFDPDKEQFVAVASDPIAIKVEPAAVLALDSIVSGAPRLSQADSPTDNAATTGTEMANGGPILYPASELLAQTSHPPLLSLPMILAMTLPPLAFLLAALMVNLDNVLSAVRRRYRPLVQLSKQVSAAEESLELSQTVQRFLAHQWKLSEANELKLAGNLRRDGRRDLAVRMEGFFEACRRASSGVPLTDGESLDRLKVEAMEIASTCLEAKHHAEPRAESAAVSLRRSSRTIGLWLATVLVGVGATDSLAQSTEYPNGRELAGDALSILLDEANDAYARDDFATAAQKYQMVADSGVRNAKLYSNLASAYRRNESKGRAMANQLRAIKLDPDNPAMMNGWSHDQVNVQEGIWPKRITATVFSLAPRSFVLWMAIFSWILLWLLLTIRVLWRKRIGIAVPIMLLSLTLLFALPVLVHELIFCRDNQAVVIASEPVKLRSADSDQSPSVGGPLAETTEVTVKQVRGSWAKVRTSDAKDGWIPLDAIEQIDT</sequence>
<feature type="transmembrane region" description="Helical" evidence="2">
    <location>
        <begin position="759"/>
        <end position="781"/>
    </location>
</feature>
<keyword evidence="1" id="KW-0802">TPR repeat</keyword>
<protein>
    <submittedName>
        <fullName evidence="3">Uncharacterized protein</fullName>
    </submittedName>
</protein>